<accession>A0A0K8W274</accession>
<dbReference type="AlphaFoldDB" id="A0A0K8W274"/>
<feature type="compositionally biased region" description="Low complexity" evidence="1">
    <location>
        <begin position="1"/>
        <end position="13"/>
    </location>
</feature>
<organism evidence="2">
    <name type="scientific">Bactrocera latifrons</name>
    <name type="common">Malaysian fruit fly</name>
    <name type="synonym">Chaetodacus latifrons</name>
    <dbReference type="NCBI Taxonomy" id="174628"/>
    <lineage>
        <taxon>Eukaryota</taxon>
        <taxon>Metazoa</taxon>
        <taxon>Ecdysozoa</taxon>
        <taxon>Arthropoda</taxon>
        <taxon>Hexapoda</taxon>
        <taxon>Insecta</taxon>
        <taxon>Pterygota</taxon>
        <taxon>Neoptera</taxon>
        <taxon>Endopterygota</taxon>
        <taxon>Diptera</taxon>
        <taxon>Brachycera</taxon>
        <taxon>Muscomorpha</taxon>
        <taxon>Tephritoidea</taxon>
        <taxon>Tephritidae</taxon>
        <taxon>Bactrocera</taxon>
        <taxon>Bactrocera</taxon>
    </lineage>
</organism>
<name>A0A0K8W274_BACLA</name>
<feature type="compositionally biased region" description="Pro residues" evidence="1">
    <location>
        <begin position="14"/>
        <end position="24"/>
    </location>
</feature>
<reference evidence="2" key="1">
    <citation type="submission" date="2015-06" db="EMBL/GenBank/DDBJ databases">
        <authorList>
            <person name="Hoefler B.C."/>
            <person name="Straight P.D."/>
        </authorList>
    </citation>
    <scope>NUCLEOTIDE SEQUENCE</scope>
</reference>
<proteinExistence type="predicted"/>
<gene>
    <name evidence="2" type="ORF">c0_g1_i1</name>
</gene>
<dbReference type="EMBL" id="GDHF01007115">
    <property type="protein sequence ID" value="JAI45199.1"/>
    <property type="molecule type" value="Transcribed_RNA"/>
</dbReference>
<evidence type="ECO:0000313" key="2">
    <source>
        <dbReference type="EMBL" id="JAI45199.1"/>
    </source>
</evidence>
<protein>
    <submittedName>
        <fullName evidence="2">Uncharacterized protein</fullName>
    </submittedName>
</protein>
<feature type="non-terminal residue" evidence="2">
    <location>
        <position position="1"/>
    </location>
</feature>
<feature type="region of interest" description="Disordered" evidence="1">
    <location>
        <begin position="1"/>
        <end position="44"/>
    </location>
</feature>
<feature type="compositionally biased region" description="Low complexity" evidence="1">
    <location>
        <begin position="25"/>
        <end position="40"/>
    </location>
</feature>
<evidence type="ECO:0000256" key="1">
    <source>
        <dbReference type="SAM" id="MobiDB-lite"/>
    </source>
</evidence>
<sequence length="194" mass="20976">YTAAPTSTSTEPTTVPPTTVPPTAAPTSAPTAVPTLPPTVRRTAIPCPPHSPYVNIPPYRPAPPRSSYVYSLPKVPHSYPSVQNYQRASAPTNCMRISDNGPAGRRGSTRIVCFPLQAATASIVRPRIVQPPKPLPVPYAARRCYGRRCNRGETPQRNGCCIGSNVYARKPVNYAAPSRKFLSRAAVRKPINYG</sequence>